<accession>A0ABV0J4L9</accession>
<comment type="caution">
    <text evidence="1">The sequence shown here is derived from an EMBL/GenBank/DDBJ whole genome shotgun (WGS) entry which is preliminary data.</text>
</comment>
<organism evidence="1 2">
    <name type="scientific">Trichocoleus desertorum GB2-A4</name>
    <dbReference type="NCBI Taxonomy" id="2933944"/>
    <lineage>
        <taxon>Bacteria</taxon>
        <taxon>Bacillati</taxon>
        <taxon>Cyanobacteriota</taxon>
        <taxon>Cyanophyceae</taxon>
        <taxon>Leptolyngbyales</taxon>
        <taxon>Trichocoleusaceae</taxon>
        <taxon>Trichocoleus</taxon>
    </lineage>
</organism>
<dbReference type="Gene3D" id="6.10.10.120">
    <property type="entry name" value="Antitoxin ParD1-like"/>
    <property type="match status" value="1"/>
</dbReference>
<sequence>MSTLNISLPEAVHQFVEEQVTFGGYDTSSEYIQHLIHQDQERVNKRQLETLLTETLESDELGYMTDEWWQEKRTQILQKLRSEQK</sequence>
<dbReference type="SUPFAM" id="SSF47598">
    <property type="entry name" value="Ribbon-helix-helix"/>
    <property type="match status" value="1"/>
</dbReference>
<dbReference type="InterPro" id="IPR038296">
    <property type="entry name" value="ParD_sf"/>
</dbReference>
<evidence type="ECO:0000313" key="1">
    <source>
        <dbReference type="EMBL" id="MEP0816718.1"/>
    </source>
</evidence>
<dbReference type="InterPro" id="IPR010985">
    <property type="entry name" value="Ribbon_hlx_hlx"/>
</dbReference>
<dbReference type="Proteomes" id="UP001464891">
    <property type="component" value="Unassembled WGS sequence"/>
</dbReference>
<reference evidence="1 2" key="1">
    <citation type="submission" date="2022-04" db="EMBL/GenBank/DDBJ databases">
        <title>Positive selection, recombination, and allopatry shape intraspecific diversity of widespread and dominant cyanobacteria.</title>
        <authorList>
            <person name="Wei J."/>
            <person name="Shu W."/>
            <person name="Hu C."/>
        </authorList>
    </citation>
    <scope>NUCLEOTIDE SEQUENCE [LARGE SCALE GENOMIC DNA]</scope>
    <source>
        <strain evidence="1 2">GB2-A4</strain>
    </source>
</reference>
<dbReference type="RefSeq" id="WP_190434279.1">
    <property type="nucleotide sequence ID" value="NZ_JAMPKM010000002.1"/>
</dbReference>
<protein>
    <submittedName>
        <fullName evidence="1">Type II toxin-antitoxin system ParD family antitoxin</fullName>
    </submittedName>
</protein>
<keyword evidence="2" id="KW-1185">Reference proteome</keyword>
<gene>
    <name evidence="1" type="ORF">NC998_06385</name>
</gene>
<name>A0ABV0J4L9_9CYAN</name>
<proteinExistence type="predicted"/>
<evidence type="ECO:0000313" key="2">
    <source>
        <dbReference type="Proteomes" id="UP001464891"/>
    </source>
</evidence>
<dbReference type="EMBL" id="JAMPKM010000002">
    <property type="protein sequence ID" value="MEP0816718.1"/>
    <property type="molecule type" value="Genomic_DNA"/>
</dbReference>